<dbReference type="InterPro" id="IPR001173">
    <property type="entry name" value="Glyco_trans_2-like"/>
</dbReference>
<proteinExistence type="predicted"/>
<dbReference type="OrthoDB" id="9784574at2"/>
<keyword evidence="3" id="KW-1185">Reference proteome</keyword>
<gene>
    <name evidence="2" type="primary">pgaC_2</name>
    <name evidence="2" type="ORF">Pan44_31960</name>
</gene>
<keyword evidence="2" id="KW-0808">Transferase</keyword>
<dbReference type="PANTHER" id="PTHR10859">
    <property type="entry name" value="GLYCOSYL TRANSFERASE"/>
    <property type="match status" value="1"/>
</dbReference>
<reference evidence="2 3" key="1">
    <citation type="submission" date="2019-02" db="EMBL/GenBank/DDBJ databases">
        <title>Deep-cultivation of Planctomycetes and their phenomic and genomic characterization uncovers novel biology.</title>
        <authorList>
            <person name="Wiegand S."/>
            <person name="Jogler M."/>
            <person name="Boedeker C."/>
            <person name="Pinto D."/>
            <person name="Vollmers J."/>
            <person name="Rivas-Marin E."/>
            <person name="Kohn T."/>
            <person name="Peeters S.H."/>
            <person name="Heuer A."/>
            <person name="Rast P."/>
            <person name="Oberbeckmann S."/>
            <person name="Bunk B."/>
            <person name="Jeske O."/>
            <person name="Meyerdierks A."/>
            <person name="Storesund J.E."/>
            <person name="Kallscheuer N."/>
            <person name="Luecker S."/>
            <person name="Lage O.M."/>
            <person name="Pohl T."/>
            <person name="Merkel B.J."/>
            <person name="Hornburger P."/>
            <person name="Mueller R.-W."/>
            <person name="Bruemmer F."/>
            <person name="Labrenz M."/>
            <person name="Spormann A.M."/>
            <person name="Op den Camp H."/>
            <person name="Overmann J."/>
            <person name="Amann R."/>
            <person name="Jetten M.S.M."/>
            <person name="Mascher T."/>
            <person name="Medema M.H."/>
            <person name="Devos D.P."/>
            <person name="Kaster A.-K."/>
            <person name="Ovreas L."/>
            <person name="Rohde M."/>
            <person name="Galperin M.Y."/>
            <person name="Jogler C."/>
        </authorList>
    </citation>
    <scope>NUCLEOTIDE SEQUENCE [LARGE SCALE GENOMIC DNA]</scope>
    <source>
        <strain evidence="2 3">Pan44</strain>
    </source>
</reference>
<evidence type="ECO:0000313" key="2">
    <source>
        <dbReference type="EMBL" id="QDT55154.1"/>
    </source>
</evidence>
<evidence type="ECO:0000313" key="3">
    <source>
        <dbReference type="Proteomes" id="UP000315700"/>
    </source>
</evidence>
<dbReference type="Gene3D" id="3.90.550.10">
    <property type="entry name" value="Spore Coat Polysaccharide Biosynthesis Protein SpsA, Chain A"/>
    <property type="match status" value="1"/>
</dbReference>
<accession>A0A517SGA0</accession>
<dbReference type="KEGG" id="ccos:Pan44_31960"/>
<dbReference type="InterPro" id="IPR029044">
    <property type="entry name" value="Nucleotide-diphossugar_trans"/>
</dbReference>
<dbReference type="Proteomes" id="UP000315700">
    <property type="component" value="Chromosome"/>
</dbReference>
<organism evidence="2 3">
    <name type="scientific">Caulifigura coniformis</name>
    <dbReference type="NCBI Taxonomy" id="2527983"/>
    <lineage>
        <taxon>Bacteria</taxon>
        <taxon>Pseudomonadati</taxon>
        <taxon>Planctomycetota</taxon>
        <taxon>Planctomycetia</taxon>
        <taxon>Planctomycetales</taxon>
        <taxon>Planctomycetaceae</taxon>
        <taxon>Caulifigura</taxon>
    </lineage>
</organism>
<protein>
    <submittedName>
        <fullName evidence="2">Poly-beta-1,6-N-acetyl-D-glucosamine synthase</fullName>
        <ecNumber evidence="2">2.4.1.-</ecNumber>
    </submittedName>
</protein>
<keyword evidence="2" id="KW-0328">Glycosyltransferase</keyword>
<sequence>MSSTTLVIPCYNEERRLDGPAFLRFAAANASVRLLLVNDGSRDQTLGLLRRLADERPIQISVLDLAQNSGKAEAVRQGMLQALSEGADYAGYFDADLATPLEASIEFTRVLDRLRGIDVVVGSRLQLLGRAINRRRKRAFLGRVFARAASMTLGIAIHDTQCGAKLFRATPWVAAAFDQPFCTRWIFDVEVLARIAQSTEAAGGPSLTECVYEFPLDDWREVAGSKLKATDFLKAPAELAQIYWRYLGPFRSEATPVVEMPRVVLSLAREDARPAEQDAARRAA</sequence>
<dbReference type="GO" id="GO:0006487">
    <property type="term" value="P:protein N-linked glycosylation"/>
    <property type="evidence" value="ECO:0007669"/>
    <property type="project" value="TreeGrafter"/>
</dbReference>
<dbReference type="RefSeq" id="WP_145030938.1">
    <property type="nucleotide sequence ID" value="NZ_CP036271.1"/>
</dbReference>
<dbReference type="EC" id="2.4.1.-" evidence="2"/>
<evidence type="ECO:0000259" key="1">
    <source>
        <dbReference type="Pfam" id="PF00535"/>
    </source>
</evidence>
<dbReference type="Pfam" id="PF00535">
    <property type="entry name" value="Glycos_transf_2"/>
    <property type="match status" value="1"/>
</dbReference>
<feature type="domain" description="Glycosyltransferase 2-like" evidence="1">
    <location>
        <begin position="6"/>
        <end position="169"/>
    </location>
</feature>
<dbReference type="InParanoid" id="A0A517SGA0"/>
<name>A0A517SGA0_9PLAN</name>
<dbReference type="GO" id="GO:0016757">
    <property type="term" value="F:glycosyltransferase activity"/>
    <property type="evidence" value="ECO:0007669"/>
    <property type="project" value="UniProtKB-KW"/>
</dbReference>
<dbReference type="SUPFAM" id="SSF53448">
    <property type="entry name" value="Nucleotide-diphospho-sugar transferases"/>
    <property type="match status" value="1"/>
</dbReference>
<dbReference type="EMBL" id="CP036271">
    <property type="protein sequence ID" value="QDT55154.1"/>
    <property type="molecule type" value="Genomic_DNA"/>
</dbReference>
<dbReference type="AlphaFoldDB" id="A0A517SGA0"/>
<dbReference type="PANTHER" id="PTHR10859:SF91">
    <property type="entry name" value="DOLICHYL-PHOSPHATE BETA-GLUCOSYLTRANSFERASE"/>
    <property type="match status" value="1"/>
</dbReference>